<evidence type="ECO:0000256" key="7">
    <source>
        <dbReference type="ARBA" id="ARBA00022781"/>
    </source>
</evidence>
<comment type="subcellular location">
    <subcellularLocation>
        <location evidence="2">Endomembrane system</location>
    </subcellularLocation>
    <subcellularLocation>
        <location evidence="1">Membrane</location>
        <topology evidence="1">Single-pass membrane protein</topology>
    </subcellularLocation>
</comment>
<evidence type="ECO:0000256" key="3">
    <source>
        <dbReference type="ARBA" id="ARBA00005513"/>
    </source>
</evidence>
<dbReference type="EMBL" id="UINC01058603">
    <property type="protein sequence ID" value="SVB81059.1"/>
    <property type="molecule type" value="Genomic_DNA"/>
</dbReference>
<comment type="function">
    <text evidence="11">F(1)F(0) ATP synthase produces ATP from ADP in the presence of a proton or sodium gradient. F-type ATPases consist of two structural domains, F(1) containing the extramembraneous catalytic core and F(0) containing the membrane proton channel, linked together by a central stalk and a peripheral stalk. During catalysis, ATP synthesis in the catalytic domain of F(1) is coupled via a rotary mechanism of the central stalk subunits to proton translocation.</text>
</comment>
<dbReference type="GO" id="GO:0045259">
    <property type="term" value="C:proton-transporting ATP synthase complex"/>
    <property type="evidence" value="ECO:0007669"/>
    <property type="project" value="UniProtKB-KW"/>
</dbReference>
<keyword evidence="7" id="KW-0375">Hydrogen ion transport</keyword>
<gene>
    <name evidence="14" type="ORF">METZ01_LOCUS233913</name>
</gene>
<evidence type="ECO:0000256" key="1">
    <source>
        <dbReference type="ARBA" id="ARBA00004167"/>
    </source>
</evidence>
<organism evidence="14">
    <name type="scientific">marine metagenome</name>
    <dbReference type="NCBI Taxonomy" id="408172"/>
    <lineage>
        <taxon>unclassified sequences</taxon>
        <taxon>metagenomes</taxon>
        <taxon>ecological metagenomes</taxon>
    </lineage>
</organism>
<evidence type="ECO:0000256" key="13">
    <source>
        <dbReference type="SAM" id="Phobius"/>
    </source>
</evidence>
<reference evidence="14" key="1">
    <citation type="submission" date="2018-05" db="EMBL/GenBank/DDBJ databases">
        <authorList>
            <person name="Lanie J.A."/>
            <person name="Ng W.-L."/>
            <person name="Kazmierczak K.M."/>
            <person name="Andrzejewski T.M."/>
            <person name="Davidsen T.M."/>
            <person name="Wayne K.J."/>
            <person name="Tettelin H."/>
            <person name="Glass J.I."/>
            <person name="Rusch D."/>
            <person name="Podicherti R."/>
            <person name="Tsui H.-C.T."/>
            <person name="Winkler M.E."/>
        </authorList>
    </citation>
    <scope>NUCLEOTIDE SEQUENCE</scope>
</reference>
<keyword evidence="12" id="KW-0175">Coiled coil</keyword>
<dbReference type="HAMAP" id="MF_01398">
    <property type="entry name" value="ATP_synth_b_bprime"/>
    <property type="match status" value="1"/>
</dbReference>
<evidence type="ECO:0000256" key="5">
    <source>
        <dbReference type="ARBA" id="ARBA00022547"/>
    </source>
</evidence>
<evidence type="ECO:0000256" key="11">
    <source>
        <dbReference type="ARBA" id="ARBA00025198"/>
    </source>
</evidence>
<dbReference type="InterPro" id="IPR050059">
    <property type="entry name" value="ATP_synthase_B_chain"/>
</dbReference>
<keyword evidence="9" id="KW-0406">Ion transport</keyword>
<evidence type="ECO:0000256" key="10">
    <source>
        <dbReference type="ARBA" id="ARBA00023136"/>
    </source>
</evidence>
<proteinExistence type="inferred from homology"/>
<keyword evidence="10 13" id="KW-0472">Membrane</keyword>
<keyword evidence="4" id="KW-0813">Transport</keyword>
<protein>
    <recommendedName>
        <fullName evidence="15">ATP synthase F0 subunit B</fullName>
    </recommendedName>
</protein>
<keyword evidence="5" id="KW-0138">CF(0)</keyword>
<dbReference type="PANTHER" id="PTHR33445">
    <property type="entry name" value="ATP SYNTHASE SUBUNIT B', CHLOROPLASTIC"/>
    <property type="match status" value="1"/>
</dbReference>
<evidence type="ECO:0000256" key="2">
    <source>
        <dbReference type="ARBA" id="ARBA00004308"/>
    </source>
</evidence>
<evidence type="ECO:0008006" key="15">
    <source>
        <dbReference type="Google" id="ProtNLM"/>
    </source>
</evidence>
<evidence type="ECO:0000256" key="9">
    <source>
        <dbReference type="ARBA" id="ARBA00023065"/>
    </source>
</evidence>
<evidence type="ECO:0000256" key="6">
    <source>
        <dbReference type="ARBA" id="ARBA00022692"/>
    </source>
</evidence>
<accession>A0A382H1I6</accession>
<feature type="transmembrane region" description="Helical" evidence="13">
    <location>
        <begin position="6"/>
        <end position="26"/>
    </location>
</feature>
<evidence type="ECO:0000313" key="14">
    <source>
        <dbReference type="EMBL" id="SVB81059.1"/>
    </source>
</evidence>
<evidence type="ECO:0000256" key="8">
    <source>
        <dbReference type="ARBA" id="ARBA00022989"/>
    </source>
</evidence>
<dbReference type="CDD" id="cd06503">
    <property type="entry name" value="ATP-synt_Fo_b"/>
    <property type="match status" value="1"/>
</dbReference>
<keyword evidence="6 13" id="KW-0812">Transmembrane</keyword>
<dbReference type="InterPro" id="IPR002146">
    <property type="entry name" value="ATP_synth_b/b'su_bac/chlpt"/>
</dbReference>
<feature type="non-terminal residue" evidence="14">
    <location>
        <position position="1"/>
    </location>
</feature>
<evidence type="ECO:0000256" key="4">
    <source>
        <dbReference type="ARBA" id="ARBA00022448"/>
    </source>
</evidence>
<dbReference type="Pfam" id="PF00430">
    <property type="entry name" value="ATP-synt_B"/>
    <property type="match status" value="1"/>
</dbReference>
<feature type="coiled-coil region" evidence="12">
    <location>
        <begin position="30"/>
        <end position="115"/>
    </location>
</feature>
<dbReference type="PANTHER" id="PTHR33445:SF1">
    <property type="entry name" value="ATP SYNTHASE SUBUNIT B"/>
    <property type="match status" value="1"/>
</dbReference>
<dbReference type="GO" id="GO:0046961">
    <property type="term" value="F:proton-transporting ATPase activity, rotational mechanism"/>
    <property type="evidence" value="ECO:0007669"/>
    <property type="project" value="TreeGrafter"/>
</dbReference>
<comment type="similarity">
    <text evidence="3">Belongs to the ATPase B chain family.</text>
</comment>
<keyword evidence="8 13" id="KW-1133">Transmembrane helix</keyword>
<evidence type="ECO:0000256" key="12">
    <source>
        <dbReference type="SAM" id="Coils"/>
    </source>
</evidence>
<name>A0A382H1I6_9ZZZZ</name>
<dbReference type="GO" id="GO:0012505">
    <property type="term" value="C:endomembrane system"/>
    <property type="evidence" value="ECO:0007669"/>
    <property type="project" value="UniProtKB-SubCell"/>
</dbReference>
<dbReference type="GO" id="GO:0015986">
    <property type="term" value="P:proton motive force-driven ATP synthesis"/>
    <property type="evidence" value="ECO:0007669"/>
    <property type="project" value="InterPro"/>
</dbReference>
<sequence length="161" mass="18553">SITEDANFWILIAFATFAGVFGRKAWGAIKKTLDGRRDKIQAELDEAQRLREEAQSLLAEYERKRREAEDEAKQMVKHAKAEAERHANNAKQELEETMRRREEAAMQRIQQAETDALREVRETAASLAAQATAQLIRENLDEARADTMIERSIREMSEKLH</sequence>
<dbReference type="AlphaFoldDB" id="A0A382H1I6"/>